<organism evidence="1">
    <name type="scientific">Opuntia streptacantha</name>
    <name type="common">Prickly pear cactus</name>
    <name type="synonym">Opuntia cardona</name>
    <dbReference type="NCBI Taxonomy" id="393608"/>
    <lineage>
        <taxon>Eukaryota</taxon>
        <taxon>Viridiplantae</taxon>
        <taxon>Streptophyta</taxon>
        <taxon>Embryophyta</taxon>
        <taxon>Tracheophyta</taxon>
        <taxon>Spermatophyta</taxon>
        <taxon>Magnoliopsida</taxon>
        <taxon>eudicotyledons</taxon>
        <taxon>Gunneridae</taxon>
        <taxon>Pentapetalae</taxon>
        <taxon>Caryophyllales</taxon>
        <taxon>Cactineae</taxon>
        <taxon>Cactaceae</taxon>
        <taxon>Opuntioideae</taxon>
        <taxon>Opuntia</taxon>
    </lineage>
</organism>
<sequence>MTTPSSIESSRVSSFRAVIQLLLDSAEKAYTGEHSLMSSILAYASTTGAWLHVQMLEHHIQTAANSFLLWTVATGLIRRILFLEKSLGILYTILLGLEKLKLTRMTAH</sequence>
<reference evidence="1" key="1">
    <citation type="journal article" date="2013" name="J. Plant Res.">
        <title>Effect of fungi and light on seed germination of three Opuntia species from semiarid lands of central Mexico.</title>
        <authorList>
            <person name="Delgado-Sanchez P."/>
            <person name="Jimenez-Bremont J.F."/>
            <person name="Guerrero-Gonzalez Mde L."/>
            <person name="Flores J."/>
        </authorList>
    </citation>
    <scope>NUCLEOTIDE SEQUENCE</scope>
    <source>
        <tissue evidence="1">Cladode</tissue>
    </source>
</reference>
<dbReference type="EMBL" id="GISG01225643">
    <property type="protein sequence ID" value="MBA4664936.1"/>
    <property type="molecule type" value="Transcribed_RNA"/>
</dbReference>
<dbReference type="AlphaFoldDB" id="A0A7C9AE41"/>
<evidence type="ECO:0000313" key="1">
    <source>
        <dbReference type="EMBL" id="MBA4664936.1"/>
    </source>
</evidence>
<name>A0A7C9AE41_OPUST</name>
<reference evidence="1" key="2">
    <citation type="submission" date="2020-07" db="EMBL/GenBank/DDBJ databases">
        <authorList>
            <person name="Vera ALvarez R."/>
            <person name="Arias-Moreno D.M."/>
            <person name="Jimenez-Jacinto V."/>
            <person name="Jimenez-Bremont J.F."/>
            <person name="Swaminathan K."/>
            <person name="Moose S.P."/>
            <person name="Guerrero-Gonzalez M.L."/>
            <person name="Marino-Ramirez L."/>
            <person name="Landsman D."/>
            <person name="Rodriguez-Kessler M."/>
            <person name="Delgado-Sanchez P."/>
        </authorList>
    </citation>
    <scope>NUCLEOTIDE SEQUENCE</scope>
    <source>
        <tissue evidence="1">Cladode</tissue>
    </source>
</reference>
<proteinExistence type="predicted"/>
<protein>
    <submittedName>
        <fullName evidence="1">Uncharacterized protein</fullName>
    </submittedName>
</protein>
<accession>A0A7C9AE41</accession>